<evidence type="ECO:0000256" key="2">
    <source>
        <dbReference type="ARBA" id="ARBA00003109"/>
    </source>
</evidence>
<dbReference type="RefSeq" id="WP_035388546.1">
    <property type="nucleotide sequence ID" value="NZ_JQKF01000003.1"/>
</dbReference>
<dbReference type="Proteomes" id="UP000032336">
    <property type="component" value="Unassembled WGS sequence"/>
</dbReference>
<keyword evidence="8 17" id="KW-0028">Amino-acid biosynthesis</keyword>
<evidence type="ECO:0000256" key="10">
    <source>
        <dbReference type="ARBA" id="ARBA00022898"/>
    </source>
</evidence>
<dbReference type="eggNOG" id="COG0115">
    <property type="taxonomic scope" value="Bacteria"/>
</dbReference>
<dbReference type="GeneID" id="78371911"/>
<dbReference type="Gene3D" id="3.20.10.10">
    <property type="entry name" value="D-amino Acid Aminotransferase, subunit A, domain 2"/>
    <property type="match status" value="1"/>
</dbReference>
<comment type="cofactor">
    <cofactor evidence="1 16">
        <name>pyridoxal 5'-phosphate</name>
        <dbReference type="ChEBI" id="CHEBI:597326"/>
    </cofactor>
</comment>
<comment type="catalytic activity">
    <reaction evidence="13 17">
        <text>L-isoleucine + 2-oxoglutarate = (S)-3-methyl-2-oxopentanoate + L-glutamate</text>
        <dbReference type="Rhea" id="RHEA:24801"/>
        <dbReference type="ChEBI" id="CHEBI:16810"/>
        <dbReference type="ChEBI" id="CHEBI:29985"/>
        <dbReference type="ChEBI" id="CHEBI:35146"/>
        <dbReference type="ChEBI" id="CHEBI:58045"/>
        <dbReference type="EC" id="2.6.1.42"/>
    </reaction>
</comment>
<dbReference type="GO" id="GO:0052655">
    <property type="term" value="F:L-valine-2-oxoglutarate transaminase activity"/>
    <property type="evidence" value="ECO:0007669"/>
    <property type="project" value="RHEA"/>
</dbReference>
<evidence type="ECO:0000256" key="11">
    <source>
        <dbReference type="ARBA" id="ARBA00023304"/>
    </source>
</evidence>
<evidence type="ECO:0000256" key="6">
    <source>
        <dbReference type="ARBA" id="ARBA00009320"/>
    </source>
</evidence>
<comment type="caution">
    <text evidence="18">The sequence shown here is derived from an EMBL/GenBank/DDBJ whole genome shotgun (WGS) entry which is preliminary data.</text>
</comment>
<dbReference type="CDD" id="cd00449">
    <property type="entry name" value="PLPDE_IV"/>
    <property type="match status" value="1"/>
</dbReference>
<reference evidence="18 19" key="1">
    <citation type="submission" date="2015-01" db="EMBL/GenBank/DDBJ databases">
        <title>Draft genome of the acidophilic iron oxidizer Ferrimicrobium acidiphilum strain T23.</title>
        <authorList>
            <person name="Poehlein A."/>
            <person name="Eisen S."/>
            <person name="Schloemann M."/>
            <person name="Johnson B.D."/>
            <person name="Daniel R."/>
            <person name="Muehling M."/>
        </authorList>
    </citation>
    <scope>NUCLEOTIDE SEQUENCE [LARGE SCALE GENOMIC DNA]</scope>
    <source>
        <strain evidence="18 19">T23</strain>
    </source>
</reference>
<dbReference type="InterPro" id="IPR043132">
    <property type="entry name" value="BCAT-like_C"/>
</dbReference>
<dbReference type="InterPro" id="IPR018300">
    <property type="entry name" value="Aminotrans_IV_CS"/>
</dbReference>
<name>A0A0D8FYL4_9ACTN</name>
<evidence type="ECO:0000313" key="19">
    <source>
        <dbReference type="Proteomes" id="UP000032336"/>
    </source>
</evidence>
<dbReference type="OrthoDB" id="9804984at2"/>
<comment type="catalytic activity">
    <reaction evidence="14 17">
        <text>L-leucine + 2-oxoglutarate = 4-methyl-2-oxopentanoate + L-glutamate</text>
        <dbReference type="Rhea" id="RHEA:18321"/>
        <dbReference type="ChEBI" id="CHEBI:16810"/>
        <dbReference type="ChEBI" id="CHEBI:17865"/>
        <dbReference type="ChEBI" id="CHEBI:29985"/>
        <dbReference type="ChEBI" id="CHEBI:57427"/>
        <dbReference type="EC" id="2.6.1.42"/>
    </reaction>
</comment>
<evidence type="ECO:0000256" key="4">
    <source>
        <dbReference type="ARBA" id="ARBA00004931"/>
    </source>
</evidence>
<evidence type="ECO:0000256" key="9">
    <source>
        <dbReference type="ARBA" id="ARBA00022679"/>
    </source>
</evidence>
<keyword evidence="10 16" id="KW-0663">Pyridoxal phosphate</keyword>
<comment type="function">
    <text evidence="2 17">Acts on leucine, isoleucine and valine.</text>
</comment>
<keyword evidence="9 17" id="KW-0808">Transferase</keyword>
<dbReference type="InterPro" id="IPR036038">
    <property type="entry name" value="Aminotransferase-like"/>
</dbReference>
<dbReference type="GO" id="GO:0052656">
    <property type="term" value="F:L-isoleucine-2-oxoglutarate transaminase activity"/>
    <property type="evidence" value="ECO:0007669"/>
    <property type="project" value="RHEA"/>
</dbReference>
<dbReference type="UniPathway" id="UPA00048">
    <property type="reaction ID" value="UER00073"/>
</dbReference>
<dbReference type="PROSITE" id="PS00770">
    <property type="entry name" value="AA_TRANSFER_CLASS_4"/>
    <property type="match status" value="1"/>
</dbReference>
<evidence type="ECO:0000256" key="1">
    <source>
        <dbReference type="ARBA" id="ARBA00001933"/>
    </source>
</evidence>
<keyword evidence="11 17" id="KW-0100">Branched-chain amino acid biosynthesis</keyword>
<dbReference type="PANTHER" id="PTHR42743:SF11">
    <property type="entry name" value="AMINODEOXYCHORISMATE LYASE"/>
    <property type="match status" value="1"/>
</dbReference>
<evidence type="ECO:0000313" key="18">
    <source>
        <dbReference type="EMBL" id="KJE77497.1"/>
    </source>
</evidence>
<comment type="catalytic activity">
    <reaction evidence="12 17">
        <text>L-valine + 2-oxoglutarate = 3-methyl-2-oxobutanoate + L-glutamate</text>
        <dbReference type="Rhea" id="RHEA:24813"/>
        <dbReference type="ChEBI" id="CHEBI:11851"/>
        <dbReference type="ChEBI" id="CHEBI:16810"/>
        <dbReference type="ChEBI" id="CHEBI:29985"/>
        <dbReference type="ChEBI" id="CHEBI:57762"/>
        <dbReference type="EC" id="2.6.1.42"/>
    </reaction>
</comment>
<dbReference type="InterPro" id="IPR005785">
    <property type="entry name" value="B_amino_transI"/>
</dbReference>
<evidence type="ECO:0000256" key="16">
    <source>
        <dbReference type="RuleBase" id="RU004516"/>
    </source>
</evidence>
<dbReference type="NCBIfam" id="TIGR01122">
    <property type="entry name" value="ilvE_I"/>
    <property type="match status" value="1"/>
</dbReference>
<dbReference type="InterPro" id="IPR043131">
    <property type="entry name" value="BCAT-like_N"/>
</dbReference>
<dbReference type="GO" id="GO:0052654">
    <property type="term" value="F:L-leucine-2-oxoglutarate transaminase activity"/>
    <property type="evidence" value="ECO:0007669"/>
    <property type="project" value="RHEA"/>
</dbReference>
<dbReference type="SUPFAM" id="SSF56752">
    <property type="entry name" value="D-aminoacid aminotransferase-like PLP-dependent enzymes"/>
    <property type="match status" value="1"/>
</dbReference>
<dbReference type="AlphaFoldDB" id="A0A0D8FYL4"/>
<keyword evidence="7 17" id="KW-0032">Aminotransferase</keyword>
<evidence type="ECO:0000256" key="7">
    <source>
        <dbReference type="ARBA" id="ARBA00022576"/>
    </source>
</evidence>
<dbReference type="NCBIfam" id="NF005146">
    <property type="entry name" value="PRK06606.1"/>
    <property type="match status" value="1"/>
</dbReference>
<dbReference type="GO" id="GO:0009097">
    <property type="term" value="P:isoleucine biosynthetic process"/>
    <property type="evidence" value="ECO:0007669"/>
    <property type="project" value="UniProtKB-UniPathway"/>
</dbReference>
<dbReference type="UniPathway" id="UPA00047">
    <property type="reaction ID" value="UER00058"/>
</dbReference>
<dbReference type="Gene3D" id="3.30.470.10">
    <property type="match status" value="1"/>
</dbReference>
<comment type="pathway">
    <text evidence="3 17">Amino-acid biosynthesis; L-isoleucine biosynthesis; L-isoleucine from 2-oxobutanoate: step 4/4.</text>
</comment>
<protein>
    <recommendedName>
        <fullName evidence="17">Branched-chain-amino-acid aminotransferase</fullName>
        <shortName evidence="17">BCAT</shortName>
        <ecNumber evidence="17">2.6.1.42</ecNumber>
    </recommendedName>
</protein>
<evidence type="ECO:0000256" key="12">
    <source>
        <dbReference type="ARBA" id="ARBA00048212"/>
    </source>
</evidence>
<comment type="pathway">
    <text evidence="4 17">Amino-acid biosynthesis; L-valine biosynthesis; L-valine from pyruvate: step 4/4.</text>
</comment>
<evidence type="ECO:0000256" key="3">
    <source>
        <dbReference type="ARBA" id="ARBA00004824"/>
    </source>
</evidence>
<accession>A0A0D8FYL4</accession>
<dbReference type="InterPro" id="IPR050571">
    <property type="entry name" value="Class-IV_PLP-Dep_Aminotrnsfr"/>
</dbReference>
<proteinExistence type="inferred from homology"/>
<dbReference type="PATRIC" id="fig|1121877.4.peg.649"/>
<dbReference type="STRING" id="1121877.FEAC_06050"/>
<evidence type="ECO:0000256" key="17">
    <source>
        <dbReference type="RuleBase" id="RU364094"/>
    </source>
</evidence>
<comment type="pathway">
    <text evidence="5 17">Amino-acid biosynthesis; L-leucine biosynthesis; L-leucine from 3-methyl-2-oxobutanoate: step 4/4.</text>
</comment>
<organism evidence="18 19">
    <name type="scientific">Ferrimicrobium acidiphilum DSM 19497</name>
    <dbReference type="NCBI Taxonomy" id="1121877"/>
    <lineage>
        <taxon>Bacteria</taxon>
        <taxon>Bacillati</taxon>
        <taxon>Actinomycetota</taxon>
        <taxon>Acidimicrobiia</taxon>
        <taxon>Acidimicrobiales</taxon>
        <taxon>Acidimicrobiaceae</taxon>
        <taxon>Ferrimicrobium</taxon>
    </lineage>
</organism>
<evidence type="ECO:0000256" key="8">
    <source>
        <dbReference type="ARBA" id="ARBA00022605"/>
    </source>
</evidence>
<keyword evidence="19" id="KW-1185">Reference proteome</keyword>
<evidence type="ECO:0000256" key="15">
    <source>
        <dbReference type="RuleBase" id="RU004106"/>
    </source>
</evidence>
<evidence type="ECO:0000256" key="13">
    <source>
        <dbReference type="ARBA" id="ARBA00048798"/>
    </source>
</evidence>
<dbReference type="EC" id="2.6.1.42" evidence="17"/>
<dbReference type="GO" id="GO:0009098">
    <property type="term" value="P:L-leucine biosynthetic process"/>
    <property type="evidence" value="ECO:0007669"/>
    <property type="project" value="UniProtKB-UniPathway"/>
</dbReference>
<dbReference type="UniPathway" id="UPA00049">
    <property type="reaction ID" value="UER00062"/>
</dbReference>
<sequence length="308" mass="33812">MPIQAMKYVWMNGRQVPDEDAKVHVLTHALHYGYGVFEGIRAYDTPRGSAVFRLTDHINRFYESAKILMLDIPYAPSELIEATKRLVEVNGQASCYIRPIAYLGYGEMGLNPLTGSTDVAIANWPWGAYLGDEGLSKGIRAKISSFKRHDPNIIPPAAKTTGGYINSALAKAEAIKAGYDEAIMLSGQGFVSECTGENIFIVKDNVLLTPSDASGALSGITRKTIAQVASDMGIETRYTQLLRTDLYLADEMFITGTAAEVVPVSSVDDRAIGSGEPGKISKELQRRYFQIVTGNEPSYDHWLEYVKD</sequence>
<evidence type="ECO:0000256" key="14">
    <source>
        <dbReference type="ARBA" id="ARBA00049229"/>
    </source>
</evidence>
<dbReference type="InterPro" id="IPR001544">
    <property type="entry name" value="Aminotrans_IV"/>
</dbReference>
<comment type="similarity">
    <text evidence="6 15">Belongs to the class-IV pyridoxal-phosphate-dependent aminotransferase family.</text>
</comment>
<evidence type="ECO:0000256" key="5">
    <source>
        <dbReference type="ARBA" id="ARBA00005072"/>
    </source>
</evidence>
<gene>
    <name evidence="18" type="primary">ilvE2</name>
    <name evidence="17" type="synonym">ilvE</name>
    <name evidence="18" type="ORF">FEAC_06050</name>
</gene>
<dbReference type="Pfam" id="PF01063">
    <property type="entry name" value="Aminotran_4"/>
    <property type="match status" value="1"/>
</dbReference>
<dbReference type="GO" id="GO:0009099">
    <property type="term" value="P:L-valine biosynthetic process"/>
    <property type="evidence" value="ECO:0007669"/>
    <property type="project" value="UniProtKB-UniPathway"/>
</dbReference>
<dbReference type="FunFam" id="3.20.10.10:FF:000002">
    <property type="entry name" value="D-alanine aminotransferase"/>
    <property type="match status" value="1"/>
</dbReference>
<dbReference type="EMBL" id="JXUW01000004">
    <property type="protein sequence ID" value="KJE77497.1"/>
    <property type="molecule type" value="Genomic_DNA"/>
</dbReference>
<dbReference type="PANTHER" id="PTHR42743">
    <property type="entry name" value="AMINO-ACID AMINOTRANSFERASE"/>
    <property type="match status" value="1"/>
</dbReference>